<keyword evidence="2" id="KW-1185">Reference proteome</keyword>
<dbReference type="CDD" id="cd00756">
    <property type="entry name" value="MoaE"/>
    <property type="match status" value="1"/>
</dbReference>
<dbReference type="InterPro" id="IPR036563">
    <property type="entry name" value="MoaE_sf"/>
</dbReference>
<organism evidence="1 2">
    <name type="scientific">Arthrobacter gandavensis</name>
    <dbReference type="NCBI Taxonomy" id="169960"/>
    <lineage>
        <taxon>Bacteria</taxon>
        <taxon>Bacillati</taxon>
        <taxon>Actinomycetota</taxon>
        <taxon>Actinomycetes</taxon>
        <taxon>Micrococcales</taxon>
        <taxon>Micrococcaceae</taxon>
        <taxon>Arthrobacter</taxon>
    </lineage>
</organism>
<dbReference type="Gene3D" id="3.90.1170.40">
    <property type="entry name" value="Molybdopterin biosynthesis MoaE subunit"/>
    <property type="match status" value="1"/>
</dbReference>
<dbReference type="Proteomes" id="UP001500784">
    <property type="component" value="Unassembled WGS sequence"/>
</dbReference>
<evidence type="ECO:0000313" key="2">
    <source>
        <dbReference type="Proteomes" id="UP001500784"/>
    </source>
</evidence>
<evidence type="ECO:0000313" key="1">
    <source>
        <dbReference type="EMBL" id="GAA1923335.1"/>
    </source>
</evidence>
<gene>
    <name evidence="1" type="ORF">GCM10009688_30530</name>
</gene>
<comment type="caution">
    <text evidence="1">The sequence shown here is derived from an EMBL/GenBank/DDBJ whole genome shotgun (WGS) entry which is preliminary data.</text>
</comment>
<dbReference type="RefSeq" id="WP_152228474.1">
    <property type="nucleotide sequence ID" value="NZ_BAAALV010000007.1"/>
</dbReference>
<dbReference type="EMBL" id="BAAALV010000007">
    <property type="protein sequence ID" value="GAA1923335.1"/>
    <property type="molecule type" value="Genomic_DNA"/>
</dbReference>
<accession>A0ABP5AYG2</accession>
<name>A0ABP5AYG2_9MICC</name>
<proteinExistence type="predicted"/>
<sequence length="146" mass="15075">MSTSEVVAATVGDHALDTETAYAEVWTPQAGAVVTFSGIVRNHDGGRDVRSLGYSAHPTAAAVITDVAARIAATYDGVRIWAAHRTGPLEIGDAALVAAVASAHRGTAFAACSELVDAVKAEVPIWKEQEFTDGSVEWVGVSDAPA</sequence>
<dbReference type="PANTHER" id="PTHR23404">
    <property type="entry name" value="MOLYBDOPTERIN SYNTHASE RELATED"/>
    <property type="match status" value="1"/>
</dbReference>
<dbReference type="Pfam" id="PF02391">
    <property type="entry name" value="MoaE"/>
    <property type="match status" value="1"/>
</dbReference>
<dbReference type="InterPro" id="IPR003448">
    <property type="entry name" value="Mopterin_biosynth_MoaE"/>
</dbReference>
<dbReference type="SUPFAM" id="SSF54690">
    <property type="entry name" value="Molybdopterin synthase subunit MoaE"/>
    <property type="match status" value="1"/>
</dbReference>
<reference evidence="2" key="1">
    <citation type="journal article" date="2019" name="Int. J. Syst. Evol. Microbiol.">
        <title>The Global Catalogue of Microorganisms (GCM) 10K type strain sequencing project: providing services to taxonomists for standard genome sequencing and annotation.</title>
        <authorList>
            <consortium name="The Broad Institute Genomics Platform"/>
            <consortium name="The Broad Institute Genome Sequencing Center for Infectious Disease"/>
            <person name="Wu L."/>
            <person name="Ma J."/>
        </authorList>
    </citation>
    <scope>NUCLEOTIDE SEQUENCE [LARGE SCALE GENOMIC DNA]</scope>
    <source>
        <strain evidence="2">JCM 13316</strain>
    </source>
</reference>
<protein>
    <submittedName>
        <fullName evidence="1">Molybdenum cofactor biosynthesis protein MoaE</fullName>
    </submittedName>
</protein>